<protein>
    <submittedName>
        <fullName evidence="1">Uncharacterized protein</fullName>
    </submittedName>
</protein>
<keyword evidence="2" id="KW-1185">Reference proteome</keyword>
<dbReference type="EMBL" id="KZ819919">
    <property type="protein sequence ID" value="PWN50555.1"/>
    <property type="molecule type" value="Genomic_DNA"/>
</dbReference>
<evidence type="ECO:0000313" key="1">
    <source>
        <dbReference type="EMBL" id="PWN50555.1"/>
    </source>
</evidence>
<accession>A0ACD0NXK0</accession>
<dbReference type="Proteomes" id="UP000245626">
    <property type="component" value="Unassembled WGS sequence"/>
</dbReference>
<name>A0ACD0NXK0_9BASI</name>
<reference evidence="1 2" key="1">
    <citation type="journal article" date="2018" name="Mol. Biol. Evol.">
        <title>Broad Genomic Sampling Reveals a Smut Pathogenic Ancestry of the Fungal Clade Ustilaginomycotina.</title>
        <authorList>
            <person name="Kijpornyongpan T."/>
            <person name="Mondo S.J."/>
            <person name="Barry K."/>
            <person name="Sandor L."/>
            <person name="Lee J."/>
            <person name="Lipzen A."/>
            <person name="Pangilinan J."/>
            <person name="LaButti K."/>
            <person name="Hainaut M."/>
            <person name="Henrissat B."/>
            <person name="Grigoriev I.V."/>
            <person name="Spatafora J.W."/>
            <person name="Aime M.C."/>
        </authorList>
    </citation>
    <scope>NUCLEOTIDE SEQUENCE [LARGE SCALE GENOMIC DNA]</scope>
    <source>
        <strain evidence="1 2">SA 807</strain>
    </source>
</reference>
<gene>
    <name evidence="1" type="ORF">IE53DRAFT_374546</name>
</gene>
<organism evidence="1 2">
    <name type="scientific">Violaceomyces palustris</name>
    <dbReference type="NCBI Taxonomy" id="1673888"/>
    <lineage>
        <taxon>Eukaryota</taxon>
        <taxon>Fungi</taxon>
        <taxon>Dikarya</taxon>
        <taxon>Basidiomycota</taxon>
        <taxon>Ustilaginomycotina</taxon>
        <taxon>Ustilaginomycetes</taxon>
        <taxon>Violaceomycetales</taxon>
        <taxon>Violaceomycetaceae</taxon>
        <taxon>Violaceomyces</taxon>
    </lineage>
</organism>
<sequence>MPPHQQPTYRGHIKTTRDAILLLSACDLPDTAASAGSSSFRGKISPPPRRVTRRLLDSERADLICSGSIFVWDEKEAGMRRWTDGKCWSASRVSGCFLTYRELEARKKPSSSLTGGPTSNLYKPDGLIKQSFSMTTTSGRKLHAISYFTKRDVREGVLRRVSEDPRFVGEGGGEWGLQVDELEYPDPISRAGDMPMGVQDASSSSLSGSPSQESRIHLPTSIGAHITIELLRLTPPFRSFVLQSHKQPRQHDADHPLKDDMILRGTSIPSVTPLYEAKGLLPIQPIPVHSKLSGIGWHGIEVSDRKTTTSNRSPGLEHPLPDRRIGQPLPNGVKRPFHEGLFGDVDPQQPVSERPRQKHRRSSSSTNVGRYVGKAGTADHLGGDHDDFKVRINARLVTPQRPPSWDKGQHLGPSKEHDSAIGALLSLRSSSRDEPAPTLRPPTTQAIPISDLVNATSVDKPSLSRSDRAALDSFSVRV</sequence>
<evidence type="ECO:0000313" key="2">
    <source>
        <dbReference type="Proteomes" id="UP000245626"/>
    </source>
</evidence>
<proteinExistence type="predicted"/>